<evidence type="ECO:0000313" key="1">
    <source>
        <dbReference type="EMBL" id="MCP8969085.1"/>
    </source>
</evidence>
<proteinExistence type="predicted"/>
<keyword evidence="2" id="KW-1185">Reference proteome</keyword>
<evidence type="ECO:0000313" key="2">
    <source>
        <dbReference type="Proteomes" id="UP001156102"/>
    </source>
</evidence>
<comment type="caution">
    <text evidence="1">The sequence shown here is derived from an EMBL/GenBank/DDBJ whole genome shotgun (WGS) entry which is preliminary data.</text>
</comment>
<name>A0AA42BPG0_9BACI</name>
<gene>
    <name evidence="1" type="ORF">NK662_11095</name>
</gene>
<dbReference type="RefSeq" id="WP_254759004.1">
    <property type="nucleotide sequence ID" value="NZ_JANCLT010000005.1"/>
</dbReference>
<organism evidence="1 2">
    <name type="scientific">Ectobacillus ponti</name>
    <dbReference type="NCBI Taxonomy" id="2961894"/>
    <lineage>
        <taxon>Bacteria</taxon>
        <taxon>Bacillati</taxon>
        <taxon>Bacillota</taxon>
        <taxon>Bacilli</taxon>
        <taxon>Bacillales</taxon>
        <taxon>Bacillaceae</taxon>
        <taxon>Ectobacillus</taxon>
    </lineage>
</organism>
<dbReference type="AlphaFoldDB" id="A0AA42BPG0"/>
<sequence length="79" mass="9056">MGNHMAAEQLRSLTEQFIVFTSQSRPQCSEEELLFSLNCLLRALHAALPNVTDERDISYMETRLHTAYNLITGHTVFPF</sequence>
<reference evidence="1" key="1">
    <citation type="submission" date="2022-07" db="EMBL/GenBank/DDBJ databases">
        <authorList>
            <person name="Li W.-J."/>
            <person name="Deng Q.-Q."/>
        </authorList>
    </citation>
    <scope>NUCLEOTIDE SEQUENCE</scope>
    <source>
        <strain evidence="1">SYSU M60031</strain>
    </source>
</reference>
<protein>
    <submittedName>
        <fullName evidence="1">Uncharacterized protein</fullName>
    </submittedName>
</protein>
<dbReference type="Proteomes" id="UP001156102">
    <property type="component" value="Unassembled WGS sequence"/>
</dbReference>
<dbReference type="EMBL" id="JANCLT010000005">
    <property type="protein sequence ID" value="MCP8969085.1"/>
    <property type="molecule type" value="Genomic_DNA"/>
</dbReference>
<accession>A0AA42BPG0</accession>